<dbReference type="EMBL" id="JXUO01000173">
    <property type="protein sequence ID" value="KKZ14296.1"/>
    <property type="molecule type" value="Genomic_DNA"/>
</dbReference>
<sequence length="227" mass="24202">GNVSLYNETRQSDGTPCPIQPTPVIGMVGLIEDHRTTVTMGWPAADQEIWLLGVPLARVDERVSLAGSSYLATIHGQTTGRPPRQDLVLEVGLQGLLRSLIRSGVVTAAHDAGEGGWLVALVESCLKGQRGACVRLPEITDLRPDVLLFAEGGARVLVSLPAHQSDTLQHAASRAEVPCQHLGVVTATPILQVMVGHQPWLTADLAHLACIDEQAIPRRIKNHALGA</sequence>
<evidence type="ECO:0000313" key="2">
    <source>
        <dbReference type="EMBL" id="KKZ14296.1"/>
    </source>
</evidence>
<proteinExistence type="predicted"/>
<organism evidence="2 3">
    <name type="scientific">Candidatus Synechococcus spongiarum 142</name>
    <dbReference type="NCBI Taxonomy" id="1608213"/>
    <lineage>
        <taxon>Bacteria</taxon>
        <taxon>Bacillati</taxon>
        <taxon>Cyanobacteriota</taxon>
        <taxon>Cyanophyceae</taxon>
        <taxon>Synechococcales</taxon>
        <taxon>Synechococcaceae</taxon>
        <taxon>Synechococcus</taxon>
    </lineage>
</organism>
<feature type="non-terminal residue" evidence="2">
    <location>
        <position position="1"/>
    </location>
</feature>
<dbReference type="CDD" id="cd02204">
    <property type="entry name" value="PurL_repeat2"/>
    <property type="match status" value="1"/>
</dbReference>
<dbReference type="PANTHER" id="PTHR43555:SF1">
    <property type="entry name" value="PHOSPHORIBOSYLFORMYLGLYCINAMIDINE SYNTHASE SUBUNIT PURL"/>
    <property type="match status" value="1"/>
</dbReference>
<dbReference type="SUPFAM" id="SSF56042">
    <property type="entry name" value="PurM C-terminal domain-like"/>
    <property type="match status" value="1"/>
</dbReference>
<evidence type="ECO:0000259" key="1">
    <source>
        <dbReference type="Pfam" id="PF02769"/>
    </source>
</evidence>
<dbReference type="Proteomes" id="UP000035054">
    <property type="component" value="Unassembled WGS sequence"/>
</dbReference>
<dbReference type="Pfam" id="PF02769">
    <property type="entry name" value="AIRS_C"/>
    <property type="match status" value="1"/>
</dbReference>
<evidence type="ECO:0000313" key="3">
    <source>
        <dbReference type="Proteomes" id="UP000035054"/>
    </source>
</evidence>
<accession>A0A6N3X4K5</accession>
<dbReference type="InterPro" id="IPR036921">
    <property type="entry name" value="PurM-like_N_sf"/>
</dbReference>
<dbReference type="InterPro" id="IPR036676">
    <property type="entry name" value="PurM-like_C_sf"/>
</dbReference>
<name>A0A6N3X4K5_9SYNE</name>
<protein>
    <recommendedName>
        <fullName evidence="1">PurM-like C-terminal domain-containing protein</fullName>
    </recommendedName>
</protein>
<dbReference type="Gene3D" id="3.90.650.10">
    <property type="entry name" value="PurM-like C-terminal domain"/>
    <property type="match status" value="1"/>
</dbReference>
<dbReference type="GO" id="GO:0006189">
    <property type="term" value="P:'de novo' IMP biosynthetic process"/>
    <property type="evidence" value="ECO:0007669"/>
    <property type="project" value="InterPro"/>
</dbReference>
<reference evidence="2 3" key="1">
    <citation type="submission" date="2015-01" db="EMBL/GenBank/DDBJ databases">
        <title>Lifestyle Evolution in Cyanobacterial Symbionts of Sponges.</title>
        <authorList>
            <person name="Burgsdorf I."/>
            <person name="Slaby B.M."/>
            <person name="Handley K.M."/>
            <person name="Haber M."/>
            <person name="Blom J."/>
            <person name="Marshall C.W."/>
            <person name="Gilbert J.A."/>
            <person name="Hentschel U."/>
            <person name="Steindler L."/>
        </authorList>
    </citation>
    <scope>NUCLEOTIDE SEQUENCE [LARGE SCALE GENOMIC DNA]</scope>
    <source>
        <strain evidence="2">142</strain>
    </source>
</reference>
<dbReference type="AlphaFoldDB" id="A0A6N3X4K5"/>
<dbReference type="PANTHER" id="PTHR43555">
    <property type="entry name" value="PHOSPHORIBOSYLFORMYLGLYCINAMIDINE SYNTHASE SUBUNIT PURL"/>
    <property type="match status" value="1"/>
</dbReference>
<dbReference type="SUPFAM" id="SSF55326">
    <property type="entry name" value="PurM N-terminal domain-like"/>
    <property type="match status" value="1"/>
</dbReference>
<dbReference type="InterPro" id="IPR010918">
    <property type="entry name" value="PurM-like_C_dom"/>
</dbReference>
<feature type="domain" description="PurM-like C-terminal" evidence="1">
    <location>
        <begin position="64"/>
        <end position="195"/>
    </location>
</feature>
<dbReference type="InterPro" id="IPR010074">
    <property type="entry name" value="PRibForGlyAmidine_synth_PurL"/>
</dbReference>
<comment type="caution">
    <text evidence="2">The sequence shown here is derived from an EMBL/GenBank/DDBJ whole genome shotgun (WGS) entry which is preliminary data.</text>
</comment>
<gene>
    <name evidence="2" type="ORF">TH68_05320</name>
</gene>
<dbReference type="GO" id="GO:0004642">
    <property type="term" value="F:phosphoribosylformylglycinamidine synthase activity"/>
    <property type="evidence" value="ECO:0007669"/>
    <property type="project" value="InterPro"/>
</dbReference>